<dbReference type="AlphaFoldDB" id="A0A1U7HH21"/>
<dbReference type="EMBL" id="MRCC01000018">
    <property type="protein sequence ID" value="OKH22854.1"/>
    <property type="molecule type" value="Genomic_DNA"/>
</dbReference>
<comment type="caution">
    <text evidence="1">The sequence shown here is derived from an EMBL/GenBank/DDBJ whole genome shotgun (WGS) entry which is preliminary data.</text>
</comment>
<accession>A0A1U7HH21</accession>
<organism evidence="1 2">
    <name type="scientific">Chroogloeocystis siderophila 5.2 s.c.1</name>
    <dbReference type="NCBI Taxonomy" id="247279"/>
    <lineage>
        <taxon>Bacteria</taxon>
        <taxon>Bacillati</taxon>
        <taxon>Cyanobacteriota</taxon>
        <taxon>Cyanophyceae</taxon>
        <taxon>Oscillatoriophycideae</taxon>
        <taxon>Chroococcales</taxon>
        <taxon>Chroococcaceae</taxon>
        <taxon>Chroogloeocystis</taxon>
    </lineage>
</organism>
<name>A0A1U7HH21_9CHRO</name>
<dbReference type="STRING" id="247279.NIES1031_18990"/>
<reference evidence="1 2" key="1">
    <citation type="submission" date="2016-11" db="EMBL/GenBank/DDBJ databases">
        <title>Draft Genome Sequences of Nine Cyanobacterial Strains from Diverse Habitats.</title>
        <authorList>
            <person name="Zhu T."/>
            <person name="Hou S."/>
            <person name="Lu X."/>
            <person name="Hess W.R."/>
        </authorList>
    </citation>
    <scope>NUCLEOTIDE SEQUENCE [LARGE SCALE GENOMIC DNA]</scope>
    <source>
        <strain evidence="1 2">5.2 s.c.1</strain>
    </source>
</reference>
<dbReference type="RefSeq" id="WP_073551050.1">
    <property type="nucleotide sequence ID" value="NZ_MRCC01000018.1"/>
</dbReference>
<dbReference type="OrthoDB" id="516113at2"/>
<evidence type="ECO:0000313" key="1">
    <source>
        <dbReference type="EMBL" id="OKH22854.1"/>
    </source>
</evidence>
<gene>
    <name evidence="1" type="ORF">NIES1031_18990</name>
</gene>
<sequence length="131" mass="14756">MQQIEEGTLILSQDNQQAELQAIVGAVRTLAANCQGNNIALLAVLRQLEELHREIRDGIFQASLPDNRQALYALLRDIESQGGWPYIERMRLQALFANWEAATQSNHIADETKTDVTKTLESHNGEVTIWD</sequence>
<keyword evidence="2" id="KW-1185">Reference proteome</keyword>
<proteinExistence type="predicted"/>
<evidence type="ECO:0000313" key="2">
    <source>
        <dbReference type="Proteomes" id="UP000185984"/>
    </source>
</evidence>
<dbReference type="Proteomes" id="UP000185984">
    <property type="component" value="Unassembled WGS sequence"/>
</dbReference>
<protein>
    <submittedName>
        <fullName evidence="1">Uncharacterized protein</fullName>
    </submittedName>
</protein>